<dbReference type="PROSITE" id="PS51257">
    <property type="entry name" value="PROKAR_LIPOPROTEIN"/>
    <property type="match status" value="1"/>
</dbReference>
<protein>
    <recommendedName>
        <fullName evidence="3">DUF4352 domain-containing protein</fullName>
    </recommendedName>
</protein>
<dbReference type="NCBIfam" id="NF038353">
    <property type="entry name" value="FxLYD_dom"/>
    <property type="match status" value="1"/>
</dbReference>
<dbReference type="AlphaFoldDB" id="A0A645DAX7"/>
<evidence type="ECO:0008006" key="3">
    <source>
        <dbReference type="Google" id="ProtNLM"/>
    </source>
</evidence>
<dbReference type="EMBL" id="VSSQ01034446">
    <property type="protein sequence ID" value="MPM86395.1"/>
    <property type="molecule type" value="Genomic_DNA"/>
</dbReference>
<organism evidence="2">
    <name type="scientific">bioreactor metagenome</name>
    <dbReference type="NCBI Taxonomy" id="1076179"/>
    <lineage>
        <taxon>unclassified sequences</taxon>
        <taxon>metagenomes</taxon>
        <taxon>ecological metagenomes</taxon>
    </lineage>
</organism>
<evidence type="ECO:0000313" key="2">
    <source>
        <dbReference type="EMBL" id="MPM86395.1"/>
    </source>
</evidence>
<reference evidence="2" key="1">
    <citation type="submission" date="2019-08" db="EMBL/GenBank/DDBJ databases">
        <authorList>
            <person name="Kucharzyk K."/>
            <person name="Murdoch R.W."/>
            <person name="Higgins S."/>
            <person name="Loffler F."/>
        </authorList>
    </citation>
    <scope>NUCLEOTIDE SEQUENCE</scope>
</reference>
<evidence type="ECO:0000256" key="1">
    <source>
        <dbReference type="SAM" id="MobiDB-lite"/>
    </source>
</evidence>
<feature type="region of interest" description="Disordered" evidence="1">
    <location>
        <begin position="25"/>
        <end position="52"/>
    </location>
</feature>
<comment type="caution">
    <text evidence="2">The sequence shown here is derived from an EMBL/GenBank/DDBJ whole genome shotgun (WGS) entry which is preliminary data.</text>
</comment>
<accession>A0A645DAX7</accession>
<sequence>MKRLFIAAMALLLVMFLFACGSNETATQTPEQPAPSGETTPPPEAPAETKEASYEVTYTNCKLWKDSIGSVWGQTIVEISNTGTENLYLSTGSYDLEDKDGNLVASKTLVSTYPDVLAPGEKGYMYEETTLDDVDTSMALTVIARPDVEKSTSELVRFPVTDTKISDAEYGGVKMLGRVENTSKEAQSMVYIVAFLYDSNGTMIGSMFTILSDELAAGDKIGFEMQGFSLPDNVTASSVANYVVYAYPYQMQF</sequence>
<proteinExistence type="predicted"/>
<dbReference type="InterPro" id="IPR047676">
    <property type="entry name" value="FxLYD_dom"/>
</dbReference>
<name>A0A645DAX7_9ZZZZ</name>
<gene>
    <name evidence="2" type="ORF">SDC9_133484</name>
</gene>